<name>A0ABQ4Q3H7_9BURK</name>
<comment type="caution">
    <text evidence="1">The sequence shown here is derived from an EMBL/GenBank/DDBJ whole genome shotgun (WGS) entry which is preliminary data.</text>
</comment>
<keyword evidence="2" id="KW-1185">Reference proteome</keyword>
<evidence type="ECO:0000313" key="2">
    <source>
        <dbReference type="Proteomes" id="UP000887222"/>
    </source>
</evidence>
<protein>
    <submittedName>
        <fullName evidence="1">Uncharacterized protein</fullName>
    </submittedName>
</protein>
<sequence length="69" mass="7078">MRPAARAVQPAAYRMHSNGSGLVSDLSLSITGQPVLAPVTLSSINAKQSGMLSGARTRAAGGKELCRPD</sequence>
<dbReference type="Proteomes" id="UP000887222">
    <property type="component" value="Unassembled WGS sequence"/>
</dbReference>
<dbReference type="EMBL" id="BPMK01000006">
    <property type="protein sequence ID" value="GIZ51658.1"/>
    <property type="molecule type" value="Genomic_DNA"/>
</dbReference>
<accession>A0ABQ4Q3H7</accession>
<proteinExistence type="predicted"/>
<reference evidence="1 2" key="1">
    <citation type="journal article" date="2022" name="Int. J. Syst. Evol. Microbiol.">
        <title>Noviherbaspirillum aridicola sp. nov., isolated from an arid soil in Pakistan.</title>
        <authorList>
            <person name="Khan I.U."/>
            <person name="Saqib M."/>
            <person name="Amin A."/>
            <person name="Hussain F."/>
            <person name="Li L."/>
            <person name="Liu Y.H."/>
            <person name="Fang B.Z."/>
            <person name="Ahmed I."/>
            <person name="Li W.J."/>
        </authorList>
    </citation>
    <scope>NUCLEOTIDE SEQUENCE [LARGE SCALE GENOMIC DNA]</scope>
    <source>
        <strain evidence="1 2">NCCP-691</strain>
    </source>
</reference>
<gene>
    <name evidence="1" type="ORF">NCCP691_16720</name>
</gene>
<evidence type="ECO:0000313" key="1">
    <source>
        <dbReference type="EMBL" id="GIZ51658.1"/>
    </source>
</evidence>
<organism evidence="1 2">
    <name type="scientific">Noviherbaspirillum aridicola</name>
    <dbReference type="NCBI Taxonomy" id="2849687"/>
    <lineage>
        <taxon>Bacteria</taxon>
        <taxon>Pseudomonadati</taxon>
        <taxon>Pseudomonadota</taxon>
        <taxon>Betaproteobacteria</taxon>
        <taxon>Burkholderiales</taxon>
        <taxon>Oxalobacteraceae</taxon>
        <taxon>Noviherbaspirillum</taxon>
    </lineage>
</organism>